<dbReference type="EMBL" id="JAPDPJ010000010">
    <property type="protein sequence ID" value="MCW3786137.1"/>
    <property type="molecule type" value="Genomic_DNA"/>
</dbReference>
<dbReference type="RefSeq" id="WP_301189707.1">
    <property type="nucleotide sequence ID" value="NZ_JAPDPJ010000010.1"/>
</dbReference>
<keyword evidence="7" id="KW-1185">Reference proteome</keyword>
<accession>A0AAE3SEL4</accession>
<reference evidence="6" key="1">
    <citation type="submission" date="2022-10" db="EMBL/GenBank/DDBJ databases">
        <authorList>
            <person name="Yu W.X."/>
        </authorList>
    </citation>
    <scope>NUCLEOTIDE SEQUENCE</scope>
    <source>
        <strain evidence="6">AAT</strain>
    </source>
</reference>
<dbReference type="Gene3D" id="1.10.10.10">
    <property type="entry name" value="Winged helix-like DNA-binding domain superfamily/Winged helix DNA-binding domain"/>
    <property type="match status" value="1"/>
</dbReference>
<dbReference type="AlphaFoldDB" id="A0AAE3SEL4"/>
<dbReference type="InterPro" id="IPR050397">
    <property type="entry name" value="Env_Response_Regulators"/>
</dbReference>
<gene>
    <name evidence="6" type="ORF">OM075_06630</name>
</gene>
<feature type="domain" description="HTH crp-type" evidence="5">
    <location>
        <begin position="150"/>
        <end position="219"/>
    </location>
</feature>
<evidence type="ECO:0000256" key="2">
    <source>
        <dbReference type="ARBA" id="ARBA00023125"/>
    </source>
</evidence>
<sequence length="228" mass="26078">MNQECSCDKCELKELFFHNVTSKEIMSLCGSRVEKNYDKGDCIIEQGTTINEFIYLKSGLVKLYVTNTDGKEQILSFAKPFDFVSLLSVFSQNTYSYSVMAIDESTTCNISIHDVKKLLQNNGPFAMGILEKMSKVSDAVINESLQIRKRNLRGRIAYVLLHFRNDIYNSDYYELPVSRKEIAEYIGMTTENVIRALTEFRKDGIIKIFGKAIEIVSYKKLVQISEHG</sequence>
<dbReference type="InterPro" id="IPR018490">
    <property type="entry name" value="cNMP-bd_dom_sf"/>
</dbReference>
<name>A0AAE3SEL4_9BACT</name>
<organism evidence="6 7">
    <name type="scientific">Plebeiibacterium sediminum</name>
    <dbReference type="NCBI Taxonomy" id="2992112"/>
    <lineage>
        <taxon>Bacteria</taxon>
        <taxon>Pseudomonadati</taxon>
        <taxon>Bacteroidota</taxon>
        <taxon>Bacteroidia</taxon>
        <taxon>Marinilabiliales</taxon>
        <taxon>Marinilabiliaceae</taxon>
        <taxon>Plebeiibacterium</taxon>
    </lineage>
</organism>
<dbReference type="CDD" id="cd00092">
    <property type="entry name" value="HTH_CRP"/>
    <property type="match status" value="1"/>
</dbReference>
<dbReference type="InterPro" id="IPR000595">
    <property type="entry name" value="cNMP-bd_dom"/>
</dbReference>
<evidence type="ECO:0000313" key="7">
    <source>
        <dbReference type="Proteomes" id="UP001209229"/>
    </source>
</evidence>
<keyword evidence="3" id="KW-0804">Transcription</keyword>
<dbReference type="InterPro" id="IPR012318">
    <property type="entry name" value="HTH_CRP"/>
</dbReference>
<comment type="caution">
    <text evidence="6">The sequence shown here is derived from an EMBL/GenBank/DDBJ whole genome shotgun (WGS) entry which is preliminary data.</text>
</comment>
<dbReference type="Pfam" id="PF00027">
    <property type="entry name" value="cNMP_binding"/>
    <property type="match status" value="1"/>
</dbReference>
<evidence type="ECO:0000256" key="1">
    <source>
        <dbReference type="ARBA" id="ARBA00023015"/>
    </source>
</evidence>
<keyword evidence="2" id="KW-0238">DNA-binding</keyword>
<keyword evidence="1" id="KW-0805">Transcription regulation</keyword>
<evidence type="ECO:0000256" key="3">
    <source>
        <dbReference type="ARBA" id="ARBA00023163"/>
    </source>
</evidence>
<dbReference type="CDD" id="cd00038">
    <property type="entry name" value="CAP_ED"/>
    <property type="match status" value="1"/>
</dbReference>
<dbReference type="InterPro" id="IPR014710">
    <property type="entry name" value="RmlC-like_jellyroll"/>
</dbReference>
<dbReference type="SUPFAM" id="SSF51206">
    <property type="entry name" value="cAMP-binding domain-like"/>
    <property type="match status" value="1"/>
</dbReference>
<feature type="domain" description="Cyclic nucleotide-binding" evidence="4">
    <location>
        <begin position="16"/>
        <end position="136"/>
    </location>
</feature>
<dbReference type="InterPro" id="IPR036388">
    <property type="entry name" value="WH-like_DNA-bd_sf"/>
</dbReference>
<dbReference type="PROSITE" id="PS51063">
    <property type="entry name" value="HTH_CRP_2"/>
    <property type="match status" value="1"/>
</dbReference>
<dbReference type="GO" id="GO:0003677">
    <property type="term" value="F:DNA binding"/>
    <property type="evidence" value="ECO:0007669"/>
    <property type="project" value="UniProtKB-KW"/>
</dbReference>
<dbReference type="SUPFAM" id="SSF46785">
    <property type="entry name" value="Winged helix' DNA-binding domain"/>
    <property type="match status" value="1"/>
</dbReference>
<evidence type="ECO:0000259" key="5">
    <source>
        <dbReference type="PROSITE" id="PS51063"/>
    </source>
</evidence>
<dbReference type="InterPro" id="IPR036390">
    <property type="entry name" value="WH_DNA-bd_sf"/>
</dbReference>
<dbReference type="Pfam" id="PF13545">
    <property type="entry name" value="HTH_Crp_2"/>
    <property type="match status" value="1"/>
</dbReference>
<dbReference type="PROSITE" id="PS50042">
    <property type="entry name" value="CNMP_BINDING_3"/>
    <property type="match status" value="1"/>
</dbReference>
<dbReference type="GO" id="GO:0003700">
    <property type="term" value="F:DNA-binding transcription factor activity"/>
    <property type="evidence" value="ECO:0007669"/>
    <property type="project" value="TreeGrafter"/>
</dbReference>
<dbReference type="SMART" id="SM00100">
    <property type="entry name" value="cNMP"/>
    <property type="match status" value="1"/>
</dbReference>
<evidence type="ECO:0000313" key="6">
    <source>
        <dbReference type="EMBL" id="MCW3786137.1"/>
    </source>
</evidence>
<dbReference type="Gene3D" id="2.60.120.10">
    <property type="entry name" value="Jelly Rolls"/>
    <property type="match status" value="1"/>
</dbReference>
<dbReference type="GO" id="GO:0005829">
    <property type="term" value="C:cytosol"/>
    <property type="evidence" value="ECO:0007669"/>
    <property type="project" value="TreeGrafter"/>
</dbReference>
<evidence type="ECO:0000259" key="4">
    <source>
        <dbReference type="PROSITE" id="PS50042"/>
    </source>
</evidence>
<dbReference type="PRINTS" id="PR00034">
    <property type="entry name" value="HTHCRP"/>
</dbReference>
<protein>
    <submittedName>
        <fullName evidence="6">Crp/Fnr family transcriptional regulator</fullName>
    </submittedName>
</protein>
<dbReference type="PANTHER" id="PTHR24567">
    <property type="entry name" value="CRP FAMILY TRANSCRIPTIONAL REGULATORY PROTEIN"/>
    <property type="match status" value="1"/>
</dbReference>
<dbReference type="SMART" id="SM00419">
    <property type="entry name" value="HTH_CRP"/>
    <property type="match status" value="1"/>
</dbReference>
<proteinExistence type="predicted"/>
<dbReference type="PANTHER" id="PTHR24567:SF28">
    <property type="entry name" value="LISTERIOLYSIN REGULATORY PROTEIN"/>
    <property type="match status" value="1"/>
</dbReference>
<dbReference type="Proteomes" id="UP001209229">
    <property type="component" value="Unassembled WGS sequence"/>
</dbReference>